<evidence type="ECO:0000313" key="1">
    <source>
        <dbReference type="EMBL" id="OEJ67707.1"/>
    </source>
</evidence>
<dbReference type="RefSeq" id="WP_069957567.1">
    <property type="nucleotide sequence ID" value="NZ_MCGG01000020.1"/>
</dbReference>
<organism evidence="1 2">
    <name type="scientific">Magnetovibrio blakemorei</name>
    <dbReference type="NCBI Taxonomy" id="28181"/>
    <lineage>
        <taxon>Bacteria</taxon>
        <taxon>Pseudomonadati</taxon>
        <taxon>Pseudomonadota</taxon>
        <taxon>Alphaproteobacteria</taxon>
        <taxon>Rhodospirillales</taxon>
        <taxon>Magnetovibrionaceae</taxon>
        <taxon>Magnetovibrio</taxon>
    </lineage>
</organism>
<proteinExistence type="predicted"/>
<dbReference type="AlphaFoldDB" id="A0A1E5Q8I4"/>
<dbReference type="OrthoDB" id="8448858at2"/>
<keyword evidence="2" id="KW-1185">Reference proteome</keyword>
<protein>
    <submittedName>
        <fullName evidence="1">Uncharacterized protein</fullName>
    </submittedName>
</protein>
<dbReference type="Proteomes" id="UP000095347">
    <property type="component" value="Unassembled WGS sequence"/>
</dbReference>
<evidence type="ECO:0000313" key="2">
    <source>
        <dbReference type="Proteomes" id="UP000095347"/>
    </source>
</evidence>
<accession>A0A1E5Q8I4</accession>
<dbReference type="EMBL" id="MCGG01000020">
    <property type="protein sequence ID" value="OEJ67707.1"/>
    <property type="molecule type" value="Genomic_DNA"/>
</dbReference>
<sequence length="118" mass="13670">MSDAVEIYVCFEGQALKDGKVEYSQSIGDKYSAERDAKDRVKRNPLIHKIAYYKINDEGDFRIFYSFTNKDLHNPQTVIQEHSTKPKLKKPPKRTFLEKLFGVGSGQKTTLKRKTLKK</sequence>
<dbReference type="STRING" id="28181.BEN30_08210"/>
<name>A0A1E5Q8I4_9PROT</name>
<gene>
    <name evidence="1" type="ORF">BEN30_08210</name>
</gene>
<comment type="caution">
    <text evidence="1">The sequence shown here is derived from an EMBL/GenBank/DDBJ whole genome shotgun (WGS) entry which is preliminary data.</text>
</comment>
<reference evidence="2" key="1">
    <citation type="submission" date="2016-07" db="EMBL/GenBank/DDBJ databases">
        <authorList>
            <person name="Florea S."/>
            <person name="Webb J.S."/>
            <person name="Jaromczyk J."/>
            <person name="Schardl C.L."/>
        </authorList>
    </citation>
    <scope>NUCLEOTIDE SEQUENCE [LARGE SCALE GENOMIC DNA]</scope>
    <source>
        <strain evidence="2">MV-1</strain>
    </source>
</reference>